<evidence type="ECO:0000313" key="3">
    <source>
        <dbReference type="EMBL" id="KIW99359.1"/>
    </source>
</evidence>
<organism evidence="3 4">
    <name type="scientific">Rhinocladiella mackenziei CBS 650.93</name>
    <dbReference type="NCBI Taxonomy" id="1442369"/>
    <lineage>
        <taxon>Eukaryota</taxon>
        <taxon>Fungi</taxon>
        <taxon>Dikarya</taxon>
        <taxon>Ascomycota</taxon>
        <taxon>Pezizomycotina</taxon>
        <taxon>Eurotiomycetes</taxon>
        <taxon>Chaetothyriomycetidae</taxon>
        <taxon>Chaetothyriales</taxon>
        <taxon>Herpotrichiellaceae</taxon>
        <taxon>Rhinocladiella</taxon>
    </lineage>
</organism>
<dbReference type="Pfam" id="PF24845">
    <property type="entry name" value="DUF7721"/>
    <property type="match status" value="1"/>
</dbReference>
<protein>
    <recommendedName>
        <fullName evidence="2">DUF7721 domain-containing protein</fullName>
    </recommendedName>
</protein>
<reference evidence="3 4" key="1">
    <citation type="submission" date="2015-01" db="EMBL/GenBank/DDBJ databases">
        <title>The Genome Sequence of Rhinocladiella mackenzie CBS 650.93.</title>
        <authorList>
            <consortium name="The Broad Institute Genomics Platform"/>
            <person name="Cuomo C."/>
            <person name="de Hoog S."/>
            <person name="Gorbushina A."/>
            <person name="Stielow B."/>
            <person name="Teixiera M."/>
            <person name="Abouelleil A."/>
            <person name="Chapman S.B."/>
            <person name="Priest M."/>
            <person name="Young S.K."/>
            <person name="Wortman J."/>
            <person name="Nusbaum C."/>
            <person name="Birren B."/>
        </authorList>
    </citation>
    <scope>NUCLEOTIDE SEQUENCE [LARGE SCALE GENOMIC DNA]</scope>
    <source>
        <strain evidence="3 4">CBS 650.93</strain>
    </source>
</reference>
<name>A0A0D2IRH3_9EURO</name>
<dbReference type="Proteomes" id="UP000053617">
    <property type="component" value="Unassembled WGS sequence"/>
</dbReference>
<dbReference type="VEuPathDB" id="FungiDB:Z518_11347"/>
<feature type="domain" description="DUF7721" evidence="2">
    <location>
        <begin position="97"/>
        <end position="178"/>
    </location>
</feature>
<sequence length="254" mass="27166">MSYYNDDRRGDPREYGGGGRDGNNYYDQSQRYDDSQQGGGYERQSGGRDDEYGDRRQQRGYGGRDEYGGGQSGGYGEERRHEVDGGSSGGGGSTDFDQDEIMRHSRQHDSGDSSLFSQAMSFLNDNKHSAVSEDIDEGRIQQSHQQLYQRGGGGQQHDASSLGRGAAMQALKMFTGSGSGSGGSGSQSQMIAMAMQEASKLFDTQNSQGNVQSGTDKQSVINQAAKMALQMYLKGQGGGSGGSGLMNLASKFLS</sequence>
<dbReference type="PANTHER" id="PTHR39477:SF1">
    <property type="entry name" value="BETA-FLANKING PROTEIN"/>
    <property type="match status" value="1"/>
</dbReference>
<feature type="compositionally biased region" description="Basic and acidic residues" evidence="1">
    <location>
        <begin position="45"/>
        <end position="67"/>
    </location>
</feature>
<dbReference type="OrthoDB" id="2290255at2759"/>
<feature type="compositionally biased region" description="Basic and acidic residues" evidence="1">
    <location>
        <begin position="1"/>
        <end position="14"/>
    </location>
</feature>
<dbReference type="GeneID" id="25299418"/>
<dbReference type="EMBL" id="KN847487">
    <property type="protein sequence ID" value="KIW99359.1"/>
    <property type="molecule type" value="Genomic_DNA"/>
</dbReference>
<accession>A0A0D2IRH3</accession>
<dbReference type="HOGENOM" id="CLU_063290_0_0_1"/>
<keyword evidence="4" id="KW-1185">Reference proteome</keyword>
<evidence type="ECO:0000313" key="4">
    <source>
        <dbReference type="Proteomes" id="UP000053617"/>
    </source>
</evidence>
<gene>
    <name evidence="3" type="ORF">Z518_11347</name>
</gene>
<dbReference type="AlphaFoldDB" id="A0A0D2IRH3"/>
<feature type="region of interest" description="Disordered" evidence="1">
    <location>
        <begin position="1"/>
        <end position="98"/>
    </location>
</feature>
<evidence type="ECO:0000256" key="1">
    <source>
        <dbReference type="SAM" id="MobiDB-lite"/>
    </source>
</evidence>
<proteinExistence type="predicted"/>
<dbReference type="PANTHER" id="PTHR39477">
    <property type="entry name" value="CHROMOSOME 8, WHOLE GENOME SHOTGUN SEQUENCE"/>
    <property type="match status" value="1"/>
</dbReference>
<dbReference type="InterPro" id="IPR056138">
    <property type="entry name" value="DUF7721"/>
</dbReference>
<dbReference type="RefSeq" id="XP_013266496.1">
    <property type="nucleotide sequence ID" value="XM_013411042.1"/>
</dbReference>
<evidence type="ECO:0000259" key="2">
    <source>
        <dbReference type="Pfam" id="PF24845"/>
    </source>
</evidence>